<dbReference type="EMBL" id="JAUSSU010000009">
    <property type="protein sequence ID" value="MDQ0114853.1"/>
    <property type="molecule type" value="Genomic_DNA"/>
</dbReference>
<feature type="domain" description="Elongation factor G-binding protein C-terminal treble-clef zinc-finger" evidence="2">
    <location>
        <begin position="101"/>
        <end position="206"/>
    </location>
</feature>
<dbReference type="Gene3D" id="1.20.1280.250">
    <property type="match status" value="1"/>
</dbReference>
<accession>A0ABT9U5E5</accession>
<dbReference type="InterPro" id="IPR010841">
    <property type="entry name" value="EF-G-binding_N"/>
</dbReference>
<dbReference type="InterPro" id="IPR032330">
    <property type="entry name" value="EF-G-binding_C"/>
</dbReference>
<feature type="domain" description="Elongation factor G-binding protein N-terminal" evidence="1">
    <location>
        <begin position="5"/>
        <end position="86"/>
    </location>
</feature>
<keyword evidence="4" id="KW-1185">Reference proteome</keyword>
<name>A0ABT9U5E5_PAEHA</name>
<organism evidence="3 4">
    <name type="scientific">Paenibacillus harenae</name>
    <dbReference type="NCBI Taxonomy" id="306543"/>
    <lineage>
        <taxon>Bacteria</taxon>
        <taxon>Bacillati</taxon>
        <taxon>Bacillota</taxon>
        <taxon>Bacilli</taxon>
        <taxon>Bacillales</taxon>
        <taxon>Paenibacillaceae</taxon>
        <taxon>Paenibacillus</taxon>
    </lineage>
</organism>
<dbReference type="InterPro" id="IPR038344">
    <property type="entry name" value="EF-G_N_sf"/>
</dbReference>
<dbReference type="Pfam" id="PF07299">
    <property type="entry name" value="EF-G-binding_N"/>
    <property type="match status" value="1"/>
</dbReference>
<evidence type="ECO:0000313" key="4">
    <source>
        <dbReference type="Proteomes" id="UP001229346"/>
    </source>
</evidence>
<sequence>MTTPFIRNHQYNLIKKLVGQLQHACTTIADRKVIEAVRQGTLMKISEAFPEATEQQRQMLESVSAMQRTEQFQAYLHELEAYVESFSQVTDQQMKKLYPKVKKLKAPDLAAIDRRRMTYLGWTDIASNRMYLVSELDGKLVGVEGRFTPTNKKSVCFLCNRHEEVALFTAVTKSKPANAPADYYKAIGNYICASSEACNSNITDTAALERFVRDVVGEDRS</sequence>
<protein>
    <recommendedName>
        <fullName evidence="5">Elongation factor G-binding protein</fullName>
    </recommendedName>
</protein>
<dbReference type="CDD" id="cd16342">
    <property type="entry name" value="FusC_FusB"/>
    <property type="match status" value="1"/>
</dbReference>
<proteinExistence type="predicted"/>
<evidence type="ECO:0000259" key="1">
    <source>
        <dbReference type="Pfam" id="PF07299"/>
    </source>
</evidence>
<evidence type="ECO:0000313" key="3">
    <source>
        <dbReference type="EMBL" id="MDQ0114853.1"/>
    </source>
</evidence>
<comment type="caution">
    <text evidence="3">The sequence shown here is derived from an EMBL/GenBank/DDBJ whole genome shotgun (WGS) entry which is preliminary data.</text>
</comment>
<dbReference type="Pfam" id="PF16571">
    <property type="entry name" value="FBP_C"/>
    <property type="match status" value="1"/>
</dbReference>
<dbReference type="Proteomes" id="UP001229346">
    <property type="component" value="Unassembled WGS sequence"/>
</dbReference>
<evidence type="ECO:0000259" key="2">
    <source>
        <dbReference type="Pfam" id="PF16571"/>
    </source>
</evidence>
<reference evidence="3 4" key="1">
    <citation type="submission" date="2023-07" db="EMBL/GenBank/DDBJ databases">
        <title>Sorghum-associated microbial communities from plants grown in Nebraska, USA.</title>
        <authorList>
            <person name="Schachtman D."/>
        </authorList>
    </citation>
    <scope>NUCLEOTIDE SEQUENCE [LARGE SCALE GENOMIC DNA]</scope>
    <source>
        <strain evidence="3 4">CC482</strain>
    </source>
</reference>
<evidence type="ECO:0008006" key="5">
    <source>
        <dbReference type="Google" id="ProtNLM"/>
    </source>
</evidence>
<dbReference type="RefSeq" id="WP_307206245.1">
    <property type="nucleotide sequence ID" value="NZ_JAUSSU010000009.1"/>
</dbReference>
<gene>
    <name evidence="3" type="ORF">J2T15_004310</name>
</gene>